<reference evidence="12 13" key="1">
    <citation type="submission" date="2016-11" db="EMBL/GenBank/DDBJ databases">
        <authorList>
            <person name="Jaros S."/>
            <person name="Januszkiewicz K."/>
            <person name="Wedrychowicz H."/>
        </authorList>
    </citation>
    <scope>NUCLEOTIDE SEQUENCE [LARGE SCALE GENOMIC DNA]</scope>
    <source>
        <strain evidence="12 13">DSM 45408</strain>
    </source>
</reference>
<feature type="transmembrane region" description="Helical" evidence="9">
    <location>
        <begin position="7"/>
        <end position="26"/>
    </location>
</feature>
<dbReference type="GO" id="GO:0005524">
    <property type="term" value="F:ATP binding"/>
    <property type="evidence" value="ECO:0007669"/>
    <property type="project" value="UniProtKB-KW"/>
</dbReference>
<dbReference type="GO" id="GO:0000155">
    <property type="term" value="F:phosphorelay sensor kinase activity"/>
    <property type="evidence" value="ECO:0007669"/>
    <property type="project" value="InterPro"/>
</dbReference>
<dbReference type="Proteomes" id="UP000184471">
    <property type="component" value="Unassembled WGS sequence"/>
</dbReference>
<protein>
    <recommendedName>
        <fullName evidence="2">histidine kinase</fullName>
        <ecNumber evidence="2">2.7.13.3</ecNumber>
    </recommendedName>
</protein>
<name>A0A1M5K3Y4_9ACTN</name>
<evidence type="ECO:0000256" key="8">
    <source>
        <dbReference type="ARBA" id="ARBA00023012"/>
    </source>
</evidence>
<evidence type="ECO:0000256" key="5">
    <source>
        <dbReference type="ARBA" id="ARBA00022741"/>
    </source>
</evidence>
<dbReference type="InterPro" id="IPR011712">
    <property type="entry name" value="Sig_transdc_His_kin_sub3_dim/P"/>
</dbReference>
<dbReference type="GO" id="GO:0016020">
    <property type="term" value="C:membrane"/>
    <property type="evidence" value="ECO:0007669"/>
    <property type="project" value="InterPro"/>
</dbReference>
<feature type="transmembrane region" description="Helical" evidence="9">
    <location>
        <begin position="58"/>
        <end position="75"/>
    </location>
</feature>
<evidence type="ECO:0000256" key="3">
    <source>
        <dbReference type="ARBA" id="ARBA00022553"/>
    </source>
</evidence>
<sequence>MSSVRRVGGSVVWSVGPVVAGAVLAIGPLVRFGGPTAAEVAVTALAWAPAVARARAPFAAFLASAAVVVGWWVLHGLEARALLPAGVVVWWLLVWVADRCDPRRVATALGVCLVVPLALGAAALTGPGDGAAVVPLVAVTVTAAVVGRDRRTRRAYLVALQDRAERAERERDARARVAVMEERARIARELHDVVAHNLSVMTALADGAGYAQDGEQAARAVRQIATTGREALAEMHRLVGVLRTDDDGPGRAPAPGLDGLSAVVEQVRAAGLPTSLTVTGRPAPLVAGAQLAVHRLVQEALTNTLRHARGARSAAVRLDWRAGELAVEVTDEGGPAVLPERPGHGLVGMRERVAAWDGTVVAGPRPEGGWRVAAVLPLAVVGAEGAGTAAP</sequence>
<feature type="transmembrane region" description="Helical" evidence="9">
    <location>
        <begin position="32"/>
        <end position="51"/>
    </location>
</feature>
<feature type="domain" description="Histidine kinase/HSP90-like ATPase" evidence="10">
    <location>
        <begin position="290"/>
        <end position="379"/>
    </location>
</feature>
<organism evidence="12 13">
    <name type="scientific">Geodermatophilus nigrescens</name>
    <dbReference type="NCBI Taxonomy" id="1070870"/>
    <lineage>
        <taxon>Bacteria</taxon>
        <taxon>Bacillati</taxon>
        <taxon>Actinomycetota</taxon>
        <taxon>Actinomycetes</taxon>
        <taxon>Geodermatophilales</taxon>
        <taxon>Geodermatophilaceae</taxon>
        <taxon>Geodermatophilus</taxon>
    </lineage>
</organism>
<feature type="transmembrane region" description="Helical" evidence="9">
    <location>
        <begin position="81"/>
        <end position="98"/>
    </location>
</feature>
<keyword evidence="9" id="KW-1133">Transmembrane helix</keyword>
<dbReference type="GO" id="GO:0046983">
    <property type="term" value="F:protein dimerization activity"/>
    <property type="evidence" value="ECO:0007669"/>
    <property type="project" value="InterPro"/>
</dbReference>
<evidence type="ECO:0000259" key="10">
    <source>
        <dbReference type="Pfam" id="PF02518"/>
    </source>
</evidence>
<dbReference type="PANTHER" id="PTHR24421:SF10">
    <property type="entry name" value="NITRATE_NITRITE SENSOR PROTEIN NARQ"/>
    <property type="match status" value="1"/>
</dbReference>
<dbReference type="STRING" id="1070870.SAMN05444351_2748"/>
<dbReference type="OrthoDB" id="227596at2"/>
<dbReference type="AlphaFoldDB" id="A0A1M5K3Y4"/>
<keyword evidence="9" id="KW-0472">Membrane</keyword>
<dbReference type="InterPro" id="IPR003594">
    <property type="entry name" value="HATPase_dom"/>
</dbReference>
<gene>
    <name evidence="12" type="ORF">SAMN05444351_2748</name>
</gene>
<dbReference type="Pfam" id="PF02518">
    <property type="entry name" value="HATPase_c"/>
    <property type="match status" value="1"/>
</dbReference>
<accession>A0A1M5K3Y4</accession>
<keyword evidence="5" id="KW-0547">Nucleotide-binding</keyword>
<dbReference type="InterPro" id="IPR050482">
    <property type="entry name" value="Sensor_HK_TwoCompSys"/>
</dbReference>
<dbReference type="Gene3D" id="3.30.565.10">
    <property type="entry name" value="Histidine kinase-like ATPase, C-terminal domain"/>
    <property type="match status" value="1"/>
</dbReference>
<dbReference type="CDD" id="cd16917">
    <property type="entry name" value="HATPase_UhpB-NarQ-NarX-like"/>
    <property type="match status" value="1"/>
</dbReference>
<evidence type="ECO:0000256" key="6">
    <source>
        <dbReference type="ARBA" id="ARBA00022777"/>
    </source>
</evidence>
<comment type="catalytic activity">
    <reaction evidence="1">
        <text>ATP + protein L-histidine = ADP + protein N-phospho-L-histidine.</text>
        <dbReference type="EC" id="2.7.13.3"/>
    </reaction>
</comment>
<evidence type="ECO:0000256" key="2">
    <source>
        <dbReference type="ARBA" id="ARBA00012438"/>
    </source>
</evidence>
<keyword evidence="8" id="KW-0902">Two-component regulatory system</keyword>
<evidence type="ECO:0000256" key="7">
    <source>
        <dbReference type="ARBA" id="ARBA00022840"/>
    </source>
</evidence>
<evidence type="ECO:0000256" key="9">
    <source>
        <dbReference type="SAM" id="Phobius"/>
    </source>
</evidence>
<evidence type="ECO:0000256" key="1">
    <source>
        <dbReference type="ARBA" id="ARBA00000085"/>
    </source>
</evidence>
<keyword evidence="6 12" id="KW-0418">Kinase</keyword>
<keyword evidence="13" id="KW-1185">Reference proteome</keyword>
<dbReference type="SUPFAM" id="SSF55874">
    <property type="entry name" value="ATPase domain of HSP90 chaperone/DNA topoisomerase II/histidine kinase"/>
    <property type="match status" value="1"/>
</dbReference>
<keyword evidence="9" id="KW-0812">Transmembrane</keyword>
<dbReference type="EMBL" id="FQVX01000002">
    <property type="protein sequence ID" value="SHG47431.1"/>
    <property type="molecule type" value="Genomic_DNA"/>
</dbReference>
<feature type="transmembrane region" description="Helical" evidence="9">
    <location>
        <begin position="130"/>
        <end position="147"/>
    </location>
</feature>
<feature type="transmembrane region" description="Helical" evidence="9">
    <location>
        <begin position="105"/>
        <end position="124"/>
    </location>
</feature>
<evidence type="ECO:0000259" key="11">
    <source>
        <dbReference type="Pfam" id="PF07730"/>
    </source>
</evidence>
<feature type="domain" description="Signal transduction histidine kinase subgroup 3 dimerisation and phosphoacceptor" evidence="11">
    <location>
        <begin position="182"/>
        <end position="246"/>
    </location>
</feature>
<keyword evidence="3" id="KW-0597">Phosphoprotein</keyword>
<evidence type="ECO:0000313" key="13">
    <source>
        <dbReference type="Proteomes" id="UP000184471"/>
    </source>
</evidence>
<dbReference type="Gene3D" id="1.20.5.1930">
    <property type="match status" value="1"/>
</dbReference>
<evidence type="ECO:0000313" key="12">
    <source>
        <dbReference type="EMBL" id="SHG47431.1"/>
    </source>
</evidence>
<keyword evidence="7" id="KW-0067">ATP-binding</keyword>
<dbReference type="InterPro" id="IPR036890">
    <property type="entry name" value="HATPase_C_sf"/>
</dbReference>
<dbReference type="EC" id="2.7.13.3" evidence="2"/>
<dbReference type="PANTHER" id="PTHR24421">
    <property type="entry name" value="NITRATE/NITRITE SENSOR PROTEIN NARX-RELATED"/>
    <property type="match status" value="1"/>
</dbReference>
<evidence type="ECO:0000256" key="4">
    <source>
        <dbReference type="ARBA" id="ARBA00022679"/>
    </source>
</evidence>
<keyword evidence="4" id="KW-0808">Transferase</keyword>
<proteinExistence type="predicted"/>
<dbReference type="Pfam" id="PF07730">
    <property type="entry name" value="HisKA_3"/>
    <property type="match status" value="1"/>
</dbReference>